<dbReference type="GO" id="GO:0022857">
    <property type="term" value="F:transmembrane transporter activity"/>
    <property type="evidence" value="ECO:0007669"/>
    <property type="project" value="InterPro"/>
</dbReference>
<dbReference type="PANTHER" id="PTHR23511:SF34">
    <property type="entry name" value="SYNAPTIC VESICLE GLYCOPROTEIN 2"/>
    <property type="match status" value="1"/>
</dbReference>
<sequence>MGSFTDAYNIFCISTVSKLLGRLYYAVAGVALIGTLTGHLFFGWIGDKLGREKGYSVSLTLTIICAVCSGLSFDASKETVVKTLCFFRFWQGLGIGGNYPISAVIMSEYSNEKLTEHSSQPWQFIAISKAIYTPVGAYREDGLIHVPRLISVTTPAIAYRRSKNITSLARKRVVVHVRHHADHLDDVLHHDHEGDVLRHEHDEHVVDVLHRHDNALLLLNEDHDHDNRDAHRHHDNALLFRRDVLCHDHVLHDVPQREVEYDDDFRGETFSKVLLDLESKLDVSL</sequence>
<dbReference type="OrthoDB" id="433512at2759"/>
<dbReference type="GO" id="GO:0016020">
    <property type="term" value="C:membrane"/>
    <property type="evidence" value="ECO:0007669"/>
    <property type="project" value="UniProtKB-SubCell"/>
</dbReference>
<keyword evidence="3 6" id="KW-0812">Transmembrane</keyword>
<reference evidence="7" key="1">
    <citation type="submission" date="2020-03" db="EMBL/GenBank/DDBJ databases">
        <title>Castanea mollissima Vanexum genome sequencing.</title>
        <authorList>
            <person name="Staton M."/>
        </authorList>
    </citation>
    <scope>NUCLEOTIDE SEQUENCE</scope>
    <source>
        <tissue evidence="7">Leaf</tissue>
    </source>
</reference>
<comment type="subcellular location">
    <subcellularLocation>
        <location evidence="1">Membrane</location>
        <topology evidence="1">Multi-pass membrane protein</topology>
    </subcellularLocation>
</comment>
<dbReference type="Gene3D" id="1.20.1250.20">
    <property type="entry name" value="MFS general substrate transporter like domains"/>
    <property type="match status" value="1"/>
</dbReference>
<evidence type="ECO:0000256" key="6">
    <source>
        <dbReference type="SAM" id="Phobius"/>
    </source>
</evidence>
<comment type="caution">
    <text evidence="7">The sequence shown here is derived from an EMBL/GenBank/DDBJ whole genome shotgun (WGS) entry which is preliminary data.</text>
</comment>
<evidence type="ECO:0008006" key="9">
    <source>
        <dbReference type="Google" id="ProtNLM"/>
    </source>
</evidence>
<proteinExistence type="predicted"/>
<evidence type="ECO:0000256" key="1">
    <source>
        <dbReference type="ARBA" id="ARBA00004141"/>
    </source>
</evidence>
<dbReference type="Proteomes" id="UP000737018">
    <property type="component" value="Unassembled WGS sequence"/>
</dbReference>
<keyword evidence="2" id="KW-0813">Transport</keyword>
<dbReference type="Pfam" id="PF00083">
    <property type="entry name" value="Sugar_tr"/>
    <property type="match status" value="1"/>
</dbReference>
<feature type="transmembrane region" description="Helical" evidence="6">
    <location>
        <begin position="23"/>
        <end position="42"/>
    </location>
</feature>
<evidence type="ECO:0000313" key="8">
    <source>
        <dbReference type="Proteomes" id="UP000737018"/>
    </source>
</evidence>
<evidence type="ECO:0000313" key="7">
    <source>
        <dbReference type="EMBL" id="KAF3961535.1"/>
    </source>
</evidence>
<organism evidence="7 8">
    <name type="scientific">Castanea mollissima</name>
    <name type="common">Chinese chestnut</name>
    <dbReference type="NCBI Taxonomy" id="60419"/>
    <lineage>
        <taxon>Eukaryota</taxon>
        <taxon>Viridiplantae</taxon>
        <taxon>Streptophyta</taxon>
        <taxon>Embryophyta</taxon>
        <taxon>Tracheophyta</taxon>
        <taxon>Spermatophyta</taxon>
        <taxon>Magnoliopsida</taxon>
        <taxon>eudicotyledons</taxon>
        <taxon>Gunneridae</taxon>
        <taxon>Pentapetalae</taxon>
        <taxon>rosids</taxon>
        <taxon>fabids</taxon>
        <taxon>Fagales</taxon>
        <taxon>Fagaceae</taxon>
        <taxon>Castanea</taxon>
    </lineage>
</organism>
<dbReference type="InterPro" id="IPR036259">
    <property type="entry name" value="MFS_trans_sf"/>
</dbReference>
<accession>A0A8J4R6Y3</accession>
<evidence type="ECO:0000256" key="4">
    <source>
        <dbReference type="ARBA" id="ARBA00022989"/>
    </source>
</evidence>
<gene>
    <name evidence="7" type="ORF">CMV_013859</name>
</gene>
<feature type="transmembrane region" description="Helical" evidence="6">
    <location>
        <begin position="54"/>
        <end position="73"/>
    </location>
</feature>
<dbReference type="InterPro" id="IPR005828">
    <property type="entry name" value="MFS_sugar_transport-like"/>
</dbReference>
<keyword evidence="5 6" id="KW-0472">Membrane</keyword>
<evidence type="ECO:0000256" key="5">
    <source>
        <dbReference type="ARBA" id="ARBA00023136"/>
    </source>
</evidence>
<dbReference type="SUPFAM" id="SSF103473">
    <property type="entry name" value="MFS general substrate transporter"/>
    <property type="match status" value="1"/>
</dbReference>
<keyword evidence="4 6" id="KW-1133">Transmembrane helix</keyword>
<evidence type="ECO:0000256" key="2">
    <source>
        <dbReference type="ARBA" id="ARBA00022448"/>
    </source>
</evidence>
<dbReference type="PANTHER" id="PTHR23511">
    <property type="entry name" value="SYNAPTIC VESICLE GLYCOPROTEIN 2"/>
    <property type="match status" value="1"/>
</dbReference>
<dbReference type="AlphaFoldDB" id="A0A8J4R6Y3"/>
<evidence type="ECO:0000256" key="3">
    <source>
        <dbReference type="ARBA" id="ARBA00022692"/>
    </source>
</evidence>
<protein>
    <recommendedName>
        <fullName evidence="9">Major facilitator superfamily (MFS) profile domain-containing protein</fullName>
    </recommendedName>
</protein>
<dbReference type="EMBL" id="JRKL02001880">
    <property type="protein sequence ID" value="KAF3961535.1"/>
    <property type="molecule type" value="Genomic_DNA"/>
</dbReference>
<keyword evidence="8" id="KW-1185">Reference proteome</keyword>
<name>A0A8J4R6Y3_9ROSI</name>